<dbReference type="EMBL" id="JBHSIZ010000054">
    <property type="protein sequence ID" value="MFC4961944.1"/>
    <property type="molecule type" value="Genomic_DNA"/>
</dbReference>
<proteinExistence type="predicted"/>
<comment type="caution">
    <text evidence="2">The sequence shown here is derived from an EMBL/GenBank/DDBJ whole genome shotgun (WGS) entry which is preliminary data.</text>
</comment>
<gene>
    <name evidence="2" type="ORF">ACFPFX_37260</name>
</gene>
<dbReference type="RefSeq" id="WP_344374770.1">
    <property type="nucleotide sequence ID" value="NZ_BAAASQ010000009.1"/>
</dbReference>
<evidence type="ECO:0000313" key="2">
    <source>
        <dbReference type="EMBL" id="MFC4961944.1"/>
    </source>
</evidence>
<name>A0ABV9V0F2_9ACTN</name>
<sequence>MIPALPAPPDTTGHHPAQPQPFGSTRNPIGGTPRHTASRAVRTALHHLFQLLTAPHRTTSLTSASTADV</sequence>
<organism evidence="2 3">
    <name type="scientific">Streptomyces mauvecolor</name>
    <dbReference type="NCBI Taxonomy" id="58345"/>
    <lineage>
        <taxon>Bacteria</taxon>
        <taxon>Bacillati</taxon>
        <taxon>Actinomycetota</taxon>
        <taxon>Actinomycetes</taxon>
        <taxon>Kitasatosporales</taxon>
        <taxon>Streptomycetaceae</taxon>
        <taxon>Streptomyces</taxon>
    </lineage>
</organism>
<accession>A0ABV9V0F2</accession>
<evidence type="ECO:0000256" key="1">
    <source>
        <dbReference type="SAM" id="MobiDB-lite"/>
    </source>
</evidence>
<reference evidence="3" key="1">
    <citation type="journal article" date="2019" name="Int. J. Syst. Evol. Microbiol.">
        <title>The Global Catalogue of Microorganisms (GCM) 10K type strain sequencing project: providing services to taxonomists for standard genome sequencing and annotation.</title>
        <authorList>
            <consortium name="The Broad Institute Genomics Platform"/>
            <consortium name="The Broad Institute Genome Sequencing Center for Infectious Disease"/>
            <person name="Wu L."/>
            <person name="Ma J."/>
        </authorList>
    </citation>
    <scope>NUCLEOTIDE SEQUENCE [LARGE SCALE GENOMIC DNA]</scope>
    <source>
        <strain evidence="3">CCM 7224</strain>
    </source>
</reference>
<keyword evidence="3" id="KW-1185">Reference proteome</keyword>
<evidence type="ECO:0000313" key="3">
    <source>
        <dbReference type="Proteomes" id="UP001595834"/>
    </source>
</evidence>
<protein>
    <submittedName>
        <fullName evidence="2">Uncharacterized protein</fullName>
    </submittedName>
</protein>
<dbReference type="Proteomes" id="UP001595834">
    <property type="component" value="Unassembled WGS sequence"/>
</dbReference>
<feature type="region of interest" description="Disordered" evidence="1">
    <location>
        <begin position="1"/>
        <end position="38"/>
    </location>
</feature>